<proteinExistence type="predicted"/>
<evidence type="ECO:0000259" key="2">
    <source>
        <dbReference type="Pfam" id="PF18210"/>
    </source>
</evidence>
<reference evidence="3 4" key="1">
    <citation type="submission" date="2019-09" db="EMBL/GenBank/DDBJ databases">
        <title>Bird 10,000 Genomes (B10K) Project - Family phase.</title>
        <authorList>
            <person name="Zhang G."/>
        </authorList>
    </citation>
    <scope>NUCLEOTIDE SEQUENCE [LARGE SCALE GENOMIC DNA]</scope>
    <source>
        <strain evidence="3">B10K-DU-002-30</strain>
        <tissue evidence="3">Muscle</tissue>
    </source>
</reference>
<keyword evidence="4" id="KW-1185">Reference proteome</keyword>
<dbReference type="CDD" id="cd22817">
    <property type="entry name" value="DRWD-N_Knl1"/>
    <property type="match status" value="1"/>
</dbReference>
<dbReference type="InterPro" id="IPR040850">
    <property type="entry name" value="Knl1_RWD_C"/>
</dbReference>
<dbReference type="AlphaFoldDB" id="A0A7L1QIL1"/>
<dbReference type="Pfam" id="PF18210">
    <property type="entry name" value="Knl1_RWD_C"/>
    <property type="match status" value="1"/>
</dbReference>
<evidence type="ECO:0000256" key="1">
    <source>
        <dbReference type="SAM" id="Coils"/>
    </source>
</evidence>
<name>A0A7L1QIL1_9PASS</name>
<dbReference type="Proteomes" id="UP000546986">
    <property type="component" value="Unassembled WGS sequence"/>
</dbReference>
<evidence type="ECO:0000313" key="3">
    <source>
        <dbReference type="EMBL" id="NXO23397.1"/>
    </source>
</evidence>
<evidence type="ECO:0000313" key="4">
    <source>
        <dbReference type="Proteomes" id="UP000546986"/>
    </source>
</evidence>
<dbReference type="InterPro" id="IPR037388">
    <property type="entry name" value="Blinkin"/>
</dbReference>
<organism evidence="3 4">
    <name type="scientific">Cisticola juncidis</name>
    <dbReference type="NCBI Taxonomy" id="52622"/>
    <lineage>
        <taxon>Eukaryota</taxon>
        <taxon>Metazoa</taxon>
        <taxon>Chordata</taxon>
        <taxon>Craniata</taxon>
        <taxon>Vertebrata</taxon>
        <taxon>Euteleostomi</taxon>
        <taxon>Archelosauria</taxon>
        <taxon>Archosauria</taxon>
        <taxon>Dinosauria</taxon>
        <taxon>Saurischia</taxon>
        <taxon>Theropoda</taxon>
        <taxon>Coelurosauria</taxon>
        <taxon>Aves</taxon>
        <taxon>Neognathae</taxon>
        <taxon>Neoaves</taxon>
        <taxon>Telluraves</taxon>
        <taxon>Australaves</taxon>
        <taxon>Passeriformes</taxon>
        <taxon>Sylvioidea</taxon>
        <taxon>Cisticolidae</taxon>
        <taxon>Cisticola</taxon>
    </lineage>
</organism>
<gene>
    <name evidence="3" type="primary">Knl1_0</name>
    <name evidence="3" type="ORF">CISJUN_R12004</name>
</gene>
<protein>
    <submittedName>
        <fullName evidence="3">KNL1 protein</fullName>
    </submittedName>
</protein>
<feature type="coiled-coil region" evidence="1">
    <location>
        <begin position="18"/>
        <end position="110"/>
    </location>
</feature>
<dbReference type="EMBL" id="VXBR01003469">
    <property type="protein sequence ID" value="NXO23397.1"/>
    <property type="molecule type" value="Genomic_DNA"/>
</dbReference>
<dbReference type="PANTHER" id="PTHR16520:SF3">
    <property type="entry name" value="KINETOCHORE SCAFFOLD 1"/>
    <property type="match status" value="1"/>
</dbReference>
<keyword evidence="1" id="KW-0175">Coiled coil</keyword>
<dbReference type="CDD" id="cd22892">
    <property type="entry name" value="DRWD-C_Knl1"/>
    <property type="match status" value="1"/>
</dbReference>
<comment type="caution">
    <text evidence="3">The sequence shown here is derived from an EMBL/GenBank/DDBJ whole genome shotgun (WGS) entry which is preliminary data.</text>
</comment>
<feature type="non-terminal residue" evidence="3">
    <location>
        <position position="1"/>
    </location>
</feature>
<dbReference type="GO" id="GO:0034501">
    <property type="term" value="P:protein localization to kinetochore"/>
    <property type="evidence" value="ECO:0007669"/>
    <property type="project" value="InterPro"/>
</dbReference>
<dbReference type="GO" id="GO:0005634">
    <property type="term" value="C:nucleus"/>
    <property type="evidence" value="ECO:0007669"/>
    <property type="project" value="TreeGrafter"/>
</dbReference>
<dbReference type="GO" id="GO:0008608">
    <property type="term" value="P:attachment of spindle microtubules to kinetochore"/>
    <property type="evidence" value="ECO:0007669"/>
    <property type="project" value="InterPro"/>
</dbReference>
<dbReference type="PANTHER" id="PTHR16520">
    <property type="entry name" value="KINETOCHORE SCAFFOLD 1"/>
    <property type="match status" value="1"/>
</dbReference>
<feature type="domain" description="Knl1 C-terminal RWD" evidence="2">
    <location>
        <begin position="72"/>
        <end position="234"/>
    </location>
</feature>
<sequence>MKSCFTKEAKILSHNEKETLYRKLLQSAEEQYRKLQSRIEKVDDLMKEAESLVAALESDSFWEEEEAGTAGEQNIQEELRSITAQEQELLRELSEMDAEDERDLAEMEKLSKMERASLEILQKYDFTEWELMEWSEQQAVFNFLYDSVTLTVVFGPPIDGEFFAARPSRSITSLDFESFLDEEEAPPSSCLVQRLIFQFIESRGSWQDKCPTVQYLPQALFDISLVVNRCKTLGEELEFLQRWGAKFHLLETDINGTEVKLLFSSSAAFARFELTLAVSPDYPSAVLPFRVQTHIGNIGEKEVAAVLSRVPVGHHYLKRAVASINQDLLDPQDPR</sequence>
<feature type="non-terminal residue" evidence="3">
    <location>
        <position position="335"/>
    </location>
</feature>
<accession>A0A7L1QIL1</accession>